<organism evidence="1 2">
    <name type="scientific">Eutrema salsugineum</name>
    <name type="common">Saltwater cress</name>
    <name type="synonym">Sisymbrium salsugineum</name>
    <dbReference type="NCBI Taxonomy" id="72664"/>
    <lineage>
        <taxon>Eukaryota</taxon>
        <taxon>Viridiplantae</taxon>
        <taxon>Streptophyta</taxon>
        <taxon>Embryophyta</taxon>
        <taxon>Tracheophyta</taxon>
        <taxon>Spermatophyta</taxon>
        <taxon>Magnoliopsida</taxon>
        <taxon>eudicotyledons</taxon>
        <taxon>Gunneridae</taxon>
        <taxon>Pentapetalae</taxon>
        <taxon>rosids</taxon>
        <taxon>malvids</taxon>
        <taxon>Brassicales</taxon>
        <taxon>Brassicaceae</taxon>
        <taxon>Eutremeae</taxon>
        <taxon>Eutrema</taxon>
    </lineage>
</organism>
<name>V4JUH3_EUTSA</name>
<sequence>RDFAKQELKEEVVQLGVELSLYVAESMFLLCDDISCMLRFCFKLWRDDLKPSSPLGERLLRVMHYVYTGHIKPRNGVCQIGGKSVQWELIRTSLENFGTGIRYLHELITILTVGGFLDGREFTTHIEDALKKVEEKLRCAKDVSEANGFAREAMKSNIWDLWKSLFDTKTEQGWTQKVMRDEILYKMFPAFLKEEVEEENKARLGYY</sequence>
<reference evidence="1 2" key="1">
    <citation type="journal article" date="2013" name="Front. Plant Sci.">
        <title>The Reference Genome of the Halophytic Plant Eutrema salsugineum.</title>
        <authorList>
            <person name="Yang R."/>
            <person name="Jarvis D.E."/>
            <person name="Chen H."/>
            <person name="Beilstein M.A."/>
            <person name="Grimwood J."/>
            <person name="Jenkins J."/>
            <person name="Shu S."/>
            <person name="Prochnik S."/>
            <person name="Xin M."/>
            <person name="Ma C."/>
            <person name="Schmutz J."/>
            <person name="Wing R.A."/>
            <person name="Mitchell-Olds T."/>
            <person name="Schumaker K.S."/>
            <person name="Wang X."/>
        </authorList>
    </citation>
    <scope>NUCLEOTIDE SEQUENCE [LARGE SCALE GENOMIC DNA]</scope>
</reference>
<dbReference type="Gramene" id="ESQ28990">
    <property type="protein sequence ID" value="ESQ28990"/>
    <property type="gene ID" value="EUTSA_v10023974mg"/>
</dbReference>
<dbReference type="Proteomes" id="UP000030689">
    <property type="component" value="Unassembled WGS sequence"/>
</dbReference>
<dbReference type="KEGG" id="eus:EUTSA_v10023974mg"/>
<gene>
    <name evidence="1" type="ORF">EUTSA_v10023974mg</name>
</gene>
<dbReference type="InterPro" id="IPR009568">
    <property type="entry name" value="DUF1184"/>
</dbReference>
<feature type="non-terminal residue" evidence="1">
    <location>
        <position position="1"/>
    </location>
</feature>
<dbReference type="EMBL" id="KI517881">
    <property type="protein sequence ID" value="ESQ28990.1"/>
    <property type="molecule type" value="Genomic_DNA"/>
</dbReference>
<protein>
    <submittedName>
        <fullName evidence="1">Uncharacterized protein</fullName>
    </submittedName>
</protein>
<proteinExistence type="predicted"/>
<dbReference type="Pfam" id="PF06683">
    <property type="entry name" value="DUF1184"/>
    <property type="match status" value="1"/>
</dbReference>
<evidence type="ECO:0000313" key="2">
    <source>
        <dbReference type="Proteomes" id="UP000030689"/>
    </source>
</evidence>
<keyword evidence="2" id="KW-1185">Reference proteome</keyword>
<accession>V4JUH3</accession>
<dbReference type="AlphaFoldDB" id="V4JUH3"/>
<evidence type="ECO:0000313" key="1">
    <source>
        <dbReference type="EMBL" id="ESQ28990.1"/>
    </source>
</evidence>